<name>A0A931SAZ4_9BACT</name>
<sequence>LDKEGNLWALNETTATLELWKKVTSDSSSECAGTPDKTWDETTTPALTNTAPTIQAASPQDLFVTDGTSTVDGKSQTVYVGTDQGVTVVNTNRANEALGSVKYYTKDWISEEMVGDIRGMWHLTDNAASSTVDDATLKGNDLTLYADSDGTPSTTANTTTVTATGVRGKGYNLDGSTNFLYRTDNDFNFTTEDFTISMWVNPDTFTTNSRTLLTYGDNSTTGYDLELTRTADGTATVTFKTYQAGPASQSTTATASNIRSAYYQNINSLEWYHIAVVRSGTSVRIYINGNDDTVSAGTHTNPATAAGSNLVIGAKQNGASQWYDGQLDEIMITATALSPSQIQRLALNGLHALKNHEGVDTDGDGSTDSDTIQQLYGTTNTVRAVTVDPGNSYLYVAANDGSDSGGV</sequence>
<evidence type="ECO:0000313" key="5">
    <source>
        <dbReference type="Proteomes" id="UP000724148"/>
    </source>
</evidence>
<comment type="caution">
    <text evidence="4">The sequence shown here is derived from an EMBL/GenBank/DDBJ whole genome shotgun (WGS) entry which is preliminary data.</text>
</comment>
<dbReference type="SUPFAM" id="SSF49899">
    <property type="entry name" value="Concanavalin A-like lectins/glucanases"/>
    <property type="match status" value="1"/>
</dbReference>
<evidence type="ECO:0000313" key="4">
    <source>
        <dbReference type="EMBL" id="MBI2096663.1"/>
    </source>
</evidence>
<feature type="non-terminal residue" evidence="4">
    <location>
        <position position="1"/>
    </location>
</feature>
<keyword evidence="1" id="KW-0732">Signal</keyword>
<dbReference type="Proteomes" id="UP000724148">
    <property type="component" value="Unassembled WGS sequence"/>
</dbReference>
<dbReference type="PANTHER" id="PTHR42535">
    <property type="entry name" value="OOKINETE PROTEIN, PUTATIVE-RELATED"/>
    <property type="match status" value="1"/>
</dbReference>
<dbReference type="SMART" id="SM00560">
    <property type="entry name" value="LamGL"/>
    <property type="match status" value="1"/>
</dbReference>
<reference evidence="4" key="1">
    <citation type="submission" date="2020-07" db="EMBL/GenBank/DDBJ databases">
        <title>Huge and variable diversity of episymbiotic CPR bacteria and DPANN archaea in groundwater ecosystems.</title>
        <authorList>
            <person name="He C.Y."/>
            <person name="Keren R."/>
            <person name="Whittaker M."/>
            <person name="Farag I.F."/>
            <person name="Doudna J."/>
            <person name="Cate J.H.D."/>
            <person name="Banfield J.F."/>
        </authorList>
    </citation>
    <scope>NUCLEOTIDE SEQUENCE</scope>
    <source>
        <strain evidence="4">NC_groundwater_193_Ag_S-0.1um_51_7</strain>
    </source>
</reference>
<keyword evidence="2" id="KW-1015">Disulfide bond</keyword>
<dbReference type="Gene3D" id="2.60.120.200">
    <property type="match status" value="1"/>
</dbReference>
<dbReference type="InterPro" id="IPR013320">
    <property type="entry name" value="ConA-like_dom_sf"/>
</dbReference>
<evidence type="ECO:0000256" key="1">
    <source>
        <dbReference type="ARBA" id="ARBA00022729"/>
    </source>
</evidence>
<proteinExistence type="predicted"/>
<organism evidence="4 5">
    <name type="scientific">Candidatus Sungiibacteriota bacterium</name>
    <dbReference type="NCBI Taxonomy" id="2750080"/>
    <lineage>
        <taxon>Bacteria</taxon>
        <taxon>Candidatus Sungiibacteriota</taxon>
    </lineage>
</organism>
<accession>A0A931SAZ4</accession>
<gene>
    <name evidence="4" type="ORF">HYT40_00685</name>
</gene>
<feature type="domain" description="LamG-like jellyroll fold" evidence="3">
    <location>
        <begin position="192"/>
        <end position="340"/>
    </location>
</feature>
<dbReference type="Pfam" id="PF13385">
    <property type="entry name" value="Laminin_G_3"/>
    <property type="match status" value="1"/>
</dbReference>
<evidence type="ECO:0000256" key="2">
    <source>
        <dbReference type="ARBA" id="ARBA00023157"/>
    </source>
</evidence>
<dbReference type="AlphaFoldDB" id="A0A931SAZ4"/>
<dbReference type="EMBL" id="JACOZA010000015">
    <property type="protein sequence ID" value="MBI2096663.1"/>
    <property type="molecule type" value="Genomic_DNA"/>
</dbReference>
<protein>
    <submittedName>
        <fullName evidence="4">LamG domain-containing protein</fullName>
    </submittedName>
</protein>
<dbReference type="InterPro" id="IPR006558">
    <property type="entry name" value="LamG-like"/>
</dbReference>
<dbReference type="PANTHER" id="PTHR42535:SF2">
    <property type="entry name" value="CHROMOSOME UNDETERMINED SCAFFOLD_146, WHOLE GENOME SHOTGUN SEQUENCE"/>
    <property type="match status" value="1"/>
</dbReference>
<evidence type="ECO:0000259" key="3">
    <source>
        <dbReference type="SMART" id="SM00560"/>
    </source>
</evidence>